<dbReference type="Gene3D" id="3.40.50.2000">
    <property type="entry name" value="Glycogen Phosphorylase B"/>
    <property type="match status" value="2"/>
</dbReference>
<keyword evidence="3" id="KW-0808">Transferase</keyword>
<protein>
    <submittedName>
        <fullName evidence="3">1,2-diacylglycerol 3-alpha-glucosyltransferase</fullName>
    </submittedName>
</protein>
<accession>A0A1H9IEA1</accession>
<feature type="domain" description="Glycosyl transferase family 1" evidence="1">
    <location>
        <begin position="194"/>
        <end position="342"/>
    </location>
</feature>
<dbReference type="PANTHER" id="PTHR45947:SF3">
    <property type="entry name" value="SULFOQUINOVOSYL TRANSFERASE SQD2"/>
    <property type="match status" value="1"/>
</dbReference>
<evidence type="ECO:0000313" key="3">
    <source>
        <dbReference type="EMBL" id="SEQ72906.1"/>
    </source>
</evidence>
<dbReference type="InterPro" id="IPR050194">
    <property type="entry name" value="Glycosyltransferase_grp1"/>
</dbReference>
<keyword evidence="4" id="KW-1185">Reference proteome</keyword>
<dbReference type="STRING" id="137733.SAMN05421767_10560"/>
<dbReference type="RefSeq" id="WP_089746040.1">
    <property type="nucleotide sequence ID" value="NZ_FOGF01000005.1"/>
</dbReference>
<sequence>MNIGIFTDTYFPQVSGVSTSIRVLKEELERRGHKVIIFTTTDPKATALEHNIVRLGSIPLFSFKERRIAVNGWGKAYKAAKEHNLDIIHTQTEFGLGLLGRVVANMLKIPTVHTYHTMYEKYLHYIANGKVLKPAHVAYISKSFCNQTSGVIAPSQMTKDTLLRYGVLQEIRVIPTGVEIPEQDISGAQQLRYELGYTKDEFVLLSLSRVSQEKNIAAVIAAMPEIIATNDNVRLCIVGDGPERKVLEQQTRDLNLEDYIQFTGEIDPKQVYRYYQMADLYVNASESESQGLTYLEALVNRVPVIAKYNDYLNGLLTDTCLGVLCHSDEELASTILEYMNYTIDTELAEQLRASLISEISVATFADRVLDLYNSAIAGYNWHLQHEQNKLTPKYILKSIEKIKDEIHD</sequence>
<dbReference type="EMBL" id="FOGF01000005">
    <property type="protein sequence ID" value="SEQ72906.1"/>
    <property type="molecule type" value="Genomic_DNA"/>
</dbReference>
<proteinExistence type="predicted"/>
<evidence type="ECO:0000313" key="4">
    <source>
        <dbReference type="Proteomes" id="UP000198556"/>
    </source>
</evidence>
<dbReference type="OrthoDB" id="9802525at2"/>
<dbReference type="SUPFAM" id="SSF53756">
    <property type="entry name" value="UDP-Glycosyltransferase/glycogen phosphorylase"/>
    <property type="match status" value="1"/>
</dbReference>
<dbReference type="Pfam" id="PF00534">
    <property type="entry name" value="Glycos_transf_1"/>
    <property type="match status" value="1"/>
</dbReference>
<dbReference type="InterPro" id="IPR028098">
    <property type="entry name" value="Glyco_trans_4-like_N"/>
</dbReference>
<dbReference type="Proteomes" id="UP000198556">
    <property type="component" value="Unassembled WGS sequence"/>
</dbReference>
<dbReference type="InterPro" id="IPR001296">
    <property type="entry name" value="Glyco_trans_1"/>
</dbReference>
<evidence type="ECO:0000259" key="1">
    <source>
        <dbReference type="Pfam" id="PF00534"/>
    </source>
</evidence>
<evidence type="ECO:0000259" key="2">
    <source>
        <dbReference type="Pfam" id="PF13439"/>
    </source>
</evidence>
<dbReference type="AlphaFoldDB" id="A0A1H9IEA1"/>
<reference evidence="3 4" key="1">
    <citation type="submission" date="2016-10" db="EMBL/GenBank/DDBJ databases">
        <authorList>
            <person name="de Groot N.N."/>
        </authorList>
    </citation>
    <scope>NUCLEOTIDE SEQUENCE [LARGE SCALE GENOMIC DNA]</scope>
    <source>
        <strain evidence="3 4">DSM 15827</strain>
    </source>
</reference>
<dbReference type="PANTHER" id="PTHR45947">
    <property type="entry name" value="SULFOQUINOVOSYL TRANSFERASE SQD2"/>
    <property type="match status" value="1"/>
</dbReference>
<feature type="domain" description="Glycosyltransferase subfamily 4-like N-terminal" evidence="2">
    <location>
        <begin position="14"/>
        <end position="179"/>
    </location>
</feature>
<name>A0A1H9IEA1_9LACT</name>
<gene>
    <name evidence="3" type="ORF">SAMN05421767_10560</name>
</gene>
<dbReference type="GO" id="GO:0016758">
    <property type="term" value="F:hexosyltransferase activity"/>
    <property type="evidence" value="ECO:0007669"/>
    <property type="project" value="TreeGrafter"/>
</dbReference>
<dbReference type="Pfam" id="PF13439">
    <property type="entry name" value="Glyco_transf_4"/>
    <property type="match status" value="1"/>
</dbReference>
<organism evidence="3 4">
    <name type="scientific">Granulicatella balaenopterae</name>
    <dbReference type="NCBI Taxonomy" id="137733"/>
    <lineage>
        <taxon>Bacteria</taxon>
        <taxon>Bacillati</taxon>
        <taxon>Bacillota</taxon>
        <taxon>Bacilli</taxon>
        <taxon>Lactobacillales</taxon>
        <taxon>Carnobacteriaceae</taxon>
        <taxon>Granulicatella</taxon>
    </lineage>
</organism>
<dbReference type="CDD" id="cd03817">
    <property type="entry name" value="GT4_UGDG-like"/>
    <property type="match status" value="1"/>
</dbReference>